<dbReference type="SUPFAM" id="SSF55048">
    <property type="entry name" value="Probable ACP-binding domain of malonyl-CoA ACP transacylase"/>
    <property type="match status" value="1"/>
</dbReference>
<dbReference type="Proteomes" id="UP001370348">
    <property type="component" value="Chromosome"/>
</dbReference>
<organism evidence="7 8">
    <name type="scientific">Pendulispora albinea</name>
    <dbReference type="NCBI Taxonomy" id="2741071"/>
    <lineage>
        <taxon>Bacteria</taxon>
        <taxon>Pseudomonadati</taxon>
        <taxon>Myxococcota</taxon>
        <taxon>Myxococcia</taxon>
        <taxon>Myxococcales</taxon>
        <taxon>Sorangiineae</taxon>
        <taxon>Pendulisporaceae</taxon>
        <taxon>Pendulispora</taxon>
    </lineage>
</organism>
<keyword evidence="3" id="KW-0808">Transferase</keyword>
<keyword evidence="2" id="KW-0597">Phosphoprotein</keyword>
<dbReference type="CDD" id="cd08953">
    <property type="entry name" value="KR_2_SDR_x"/>
    <property type="match status" value="1"/>
</dbReference>
<evidence type="ECO:0000256" key="2">
    <source>
        <dbReference type="ARBA" id="ARBA00022553"/>
    </source>
</evidence>
<dbReference type="Gene3D" id="3.40.50.720">
    <property type="entry name" value="NAD(P)-binding Rossmann-like Domain"/>
    <property type="match status" value="1"/>
</dbReference>
<dbReference type="Pfam" id="PF00109">
    <property type="entry name" value="ketoacyl-synt"/>
    <property type="match status" value="1"/>
</dbReference>
<dbReference type="InterPro" id="IPR016035">
    <property type="entry name" value="Acyl_Trfase/lysoPLipase"/>
</dbReference>
<dbReference type="InterPro" id="IPR016036">
    <property type="entry name" value="Malonyl_transacylase_ACP-bd"/>
</dbReference>
<reference evidence="7 8" key="1">
    <citation type="submission" date="2021-12" db="EMBL/GenBank/DDBJ databases">
        <title>Discovery of the Pendulisporaceae a myxobacterial family with distinct sporulation behavior and unique specialized metabolism.</title>
        <authorList>
            <person name="Garcia R."/>
            <person name="Popoff A."/>
            <person name="Bader C.D."/>
            <person name="Loehr J."/>
            <person name="Walesch S."/>
            <person name="Walt C."/>
            <person name="Boldt J."/>
            <person name="Bunk B."/>
            <person name="Haeckl F.J.F.P.J."/>
            <person name="Gunesch A.P."/>
            <person name="Birkelbach J."/>
            <person name="Nuebel U."/>
            <person name="Pietschmann T."/>
            <person name="Bach T."/>
            <person name="Mueller R."/>
        </authorList>
    </citation>
    <scope>NUCLEOTIDE SEQUENCE [LARGE SCALE GENOMIC DNA]</scope>
    <source>
        <strain evidence="7 8">MSr11954</strain>
    </source>
</reference>
<accession>A0ABZ2M8C5</accession>
<evidence type="ECO:0000259" key="5">
    <source>
        <dbReference type="PROSITE" id="PS50075"/>
    </source>
</evidence>
<dbReference type="Gene3D" id="3.40.366.10">
    <property type="entry name" value="Malonyl-Coenzyme A Acyl Carrier Protein, domain 2"/>
    <property type="match status" value="1"/>
</dbReference>
<feature type="compositionally biased region" description="Low complexity" evidence="4">
    <location>
        <begin position="1831"/>
        <end position="1844"/>
    </location>
</feature>
<feature type="compositionally biased region" description="Polar residues" evidence="4">
    <location>
        <begin position="1641"/>
        <end position="1651"/>
    </location>
</feature>
<dbReference type="SMART" id="SM00825">
    <property type="entry name" value="PKS_KS"/>
    <property type="match status" value="1"/>
</dbReference>
<dbReference type="SUPFAM" id="SSF53901">
    <property type="entry name" value="Thiolase-like"/>
    <property type="match status" value="1"/>
</dbReference>
<dbReference type="RefSeq" id="WP_394828393.1">
    <property type="nucleotide sequence ID" value="NZ_CP089984.1"/>
</dbReference>
<dbReference type="InterPro" id="IPR013968">
    <property type="entry name" value="PKS_KR"/>
</dbReference>
<evidence type="ECO:0000256" key="3">
    <source>
        <dbReference type="ARBA" id="ARBA00022679"/>
    </source>
</evidence>
<feature type="compositionally biased region" description="Pro residues" evidence="4">
    <location>
        <begin position="1845"/>
        <end position="1867"/>
    </location>
</feature>
<dbReference type="InterPro" id="IPR018201">
    <property type="entry name" value="Ketoacyl_synth_AS"/>
</dbReference>
<dbReference type="CDD" id="cd00833">
    <property type="entry name" value="PKS"/>
    <property type="match status" value="1"/>
</dbReference>
<protein>
    <submittedName>
        <fullName evidence="7">SDR family NAD(P)-dependent oxidoreductase</fullName>
    </submittedName>
</protein>
<dbReference type="Pfam" id="PF02801">
    <property type="entry name" value="Ketoacyl-synt_C"/>
    <property type="match status" value="1"/>
</dbReference>
<dbReference type="Pfam" id="PF08659">
    <property type="entry name" value="KR"/>
    <property type="match status" value="1"/>
</dbReference>
<dbReference type="Pfam" id="PF00550">
    <property type="entry name" value="PP-binding"/>
    <property type="match status" value="1"/>
</dbReference>
<dbReference type="SUPFAM" id="SSF51735">
    <property type="entry name" value="NAD(P)-binding Rossmann-fold domains"/>
    <property type="match status" value="2"/>
</dbReference>
<feature type="domain" description="Ketosynthase family 3 (KS3)" evidence="6">
    <location>
        <begin position="631"/>
        <end position="1072"/>
    </location>
</feature>
<dbReference type="SMART" id="SM00827">
    <property type="entry name" value="PKS_AT"/>
    <property type="match status" value="1"/>
</dbReference>
<dbReference type="InterPro" id="IPR057326">
    <property type="entry name" value="KR_dom"/>
</dbReference>
<dbReference type="PROSITE" id="PS50075">
    <property type="entry name" value="CARRIER"/>
    <property type="match status" value="1"/>
</dbReference>
<feature type="region of interest" description="Disordered" evidence="4">
    <location>
        <begin position="1824"/>
        <end position="1891"/>
    </location>
</feature>
<feature type="domain" description="Carrier" evidence="5">
    <location>
        <begin position="1719"/>
        <end position="1804"/>
    </location>
</feature>
<evidence type="ECO:0000313" key="7">
    <source>
        <dbReference type="EMBL" id="WXB18766.1"/>
    </source>
</evidence>
<evidence type="ECO:0000256" key="4">
    <source>
        <dbReference type="SAM" id="MobiDB-lite"/>
    </source>
</evidence>
<dbReference type="Gene3D" id="1.10.1200.10">
    <property type="entry name" value="ACP-like"/>
    <property type="match status" value="1"/>
</dbReference>
<feature type="region of interest" description="Disordered" evidence="4">
    <location>
        <begin position="1609"/>
        <end position="1717"/>
    </location>
</feature>
<dbReference type="InterPro" id="IPR020841">
    <property type="entry name" value="PKS_Beta-ketoAc_synthase_dom"/>
</dbReference>
<dbReference type="PANTHER" id="PTHR43775:SF51">
    <property type="entry name" value="INACTIVE PHENOLPHTHIOCEROL SYNTHESIS POLYKETIDE SYNTHASE TYPE I PKS1-RELATED"/>
    <property type="match status" value="1"/>
</dbReference>
<evidence type="ECO:0000313" key="8">
    <source>
        <dbReference type="Proteomes" id="UP001370348"/>
    </source>
</evidence>
<dbReference type="InterPro" id="IPR013785">
    <property type="entry name" value="Aldolase_TIM"/>
</dbReference>
<dbReference type="PROSITE" id="PS52004">
    <property type="entry name" value="KS3_2"/>
    <property type="match status" value="1"/>
</dbReference>
<sequence>MTLVAALARASALGVLDLGHDEKVARDALDLLVRRRVGVFGVRLPEHSSPNMLGLNLPVEARVVVLPASMLEIASAWPSRALLVQVRTVEEARAAAAAGAHGLIVKGHESGGIVGEETSFILLQRVLAETALPVWVQGGIGLHTAPACIAAGARGVVLDSQLALLDDAETSGELRRALSAFDGSETIVAGGYRLYARPNARAPEPEDGPAQIAKKLGAGDPSKHLVTLGQDAAFAAPFAKRFGTVERLVRALHTSFEGHVRQARAQTPLARFSSFAETYGTRFPIAQGPMTRVSDRAEFAEHVARGGGLPFLALSLMRGAEARKLVLETKERLGDMPWGVGILGFLPPDVREEQLALLTEVKPPVVLIAGGRPSQAKPLEQVGIKTFLHVPSPGLLDLFIKEGARRFVFEGRECGGHVGPRSSFVLWETAVERLLACERLNEVSVLFAGGIHDACSAKMVATLAAPLAARGAKVGVLMGTAYLFTQEAVQGGAIGEVFQQAAIACDRTVLLETAPGHATRCAESDYVTMFEAERQRLTAEGNDAQATWAALENLNVGRLRLASKGLVRQGDAIVEVSSKDQAREGMFMIGQVATLRSARCTIEELHSDVCDRSTKELADILLPDPLPSRGRVDVAIVGMACILPDAPDLATFWTNVVTGKNAVREVSPERWNPELYFDPEGTGEKTPSKWGGFIPDIVFDPGAYGIPPRSLAAIDPVQILALEVARRALEDAGLSGAQARWFDRERASVVFGTESGNDLSSAYGFRASYPQYLGEMPKELDASLPKLTEDSFPGVLSNVISGRIANRLDLRGSNYTVDAACASSLAALDVACKELAGGTSDLVIAGGADLHNGIQDYLMFASVHALSKTGQCRPFDGAADGIALGEGVAALVLKRLSDAERDGDKIYAVIKGVGSSSDGKSLGLTAPRKEGQLRALERAYARAGMSPTRVGLVEAHGTGTVVGDRTELAALSEMFTAAGSPAGRCTLGSVKSQIGHTKCTAGMAGLIKAALSIYHGVLPPTKNITSPNPGYDAESSPFVLREAAAPWSDDELVAGVSAFGFGGTNFHTVLSSDGATLPPATALTEWPSELFVLRGEGADDVARLVDALDAIAQTDVPPKLRDLALSAARENAGQPVKCALVAASMADLRDKLAAVREGRSVEGVFTAIAGAAHATDGKVAFLFPGQGSQRPGMLADLFVTFPQIRDLLELGRSYEDKLFPGGAYKPETRKAQQQAITDTRVAQPALGIADLAMARLLERVGVKPAMTAGHSYGELVALAAAGAFSADTLLALSEARAQSILGATGDEPGTMAAVRGSVAKVREVLGDVADPVVANHNAPDQAVIAGSKAAVEAACERLAAAGLSARPIPVACAFHSPIVAGAAEAFAEHLAMVDIEEPNIPVFANATAQPYAPTAEDVRETLAAQIGLPVRFVEEIEAMYAAGARVFVEAGPGNVLTDLVGRILRDRPHLAIACDRSGTHGVTALLTALGRLVAAGVDVDLAPLFQDRASAVKLSDLSSFAAPPTAWLVDGGRARPLRGELPEFAMRPLAAPLGLTDITAVSGESRTFEGAPMSMKEDESQSVVREYLRAMRELVDAQREVMLRFLGSPAQSEARAPVRYESQPPRHAQAPQAPKSAPSVHGSNGASSNGVHANGAYANGSNGTHANGAYTNGAHTNGAHTNGAHTNGAHTNGAHANGSNGVHVNGHAVNGSNGAAKAPARKSAFEVLVATVSERTGYPADMLDADLDLEADLGIDSIKRIEILGEMREKLGIHGSADAGDALVERLASAKTLRTIAKLLEPDGGDLAAAPAAAPVAVAAPAPVAPPTSTVPPASAAAPASTNAMPPPPMDLPAPDPKVIPTAPPPTIRAGGVPSKGEEAPARESSPPPSSVKRYVMELATVPPPSLSGGLKLSGKRFAITADAVGVAPKLVERLEANGAEARIVAPGDEMGEVDGLLHLASLGDGSPETLRRLFVRSKEATRTHLQWVLAATGHGGRFGHHAHVKSSSFTATGVSGFLKSLAKECPATRVRAIDLDPREDNARLAEHIFDEILADDDHIEVGYTAGERKTVVVAARPSSQNLQEPLEIDEDTVVLFTGGARGITAQIALAMARRFKCKIELVGRSSLLPEDQDDAELRTATDLASLRRLVIGRMNGAGPTNPQAIDAHCREILADREIRATLAAIREAGSPVDYHAIDVRDEAAFQALIDRLRARYGRIDGVVHGAGTIEDKLLRDKTQESFARVFSTKVNGARILARKLAAELRFFVLFSSVSGAFGNRGQIDYAAANDALDKLAHHLHATVRGRVLSINWGPWRGAGMVKPELEREYERRGIALIDPEAGVERFFEELLEGTEPQVILTAAPAEVLA</sequence>
<dbReference type="Pfam" id="PF00698">
    <property type="entry name" value="Acyl_transf_1"/>
    <property type="match status" value="1"/>
</dbReference>
<dbReference type="InterPro" id="IPR014030">
    <property type="entry name" value="Ketoacyl_synth_N"/>
</dbReference>
<dbReference type="InterPro" id="IPR050091">
    <property type="entry name" value="PKS_NRPS_Biosynth_Enz"/>
</dbReference>
<dbReference type="Pfam" id="PF03060">
    <property type="entry name" value="NMO"/>
    <property type="match status" value="2"/>
</dbReference>
<gene>
    <name evidence="7" type="ORF">LZC94_16200</name>
</gene>
<dbReference type="InterPro" id="IPR014043">
    <property type="entry name" value="Acyl_transferase_dom"/>
</dbReference>
<dbReference type="InterPro" id="IPR036291">
    <property type="entry name" value="NAD(P)-bd_dom_sf"/>
</dbReference>
<dbReference type="InterPro" id="IPR036736">
    <property type="entry name" value="ACP-like_sf"/>
</dbReference>
<dbReference type="InterPro" id="IPR016039">
    <property type="entry name" value="Thiolase-like"/>
</dbReference>
<evidence type="ECO:0000259" key="6">
    <source>
        <dbReference type="PROSITE" id="PS52004"/>
    </source>
</evidence>
<dbReference type="SUPFAM" id="SSF51412">
    <property type="entry name" value="Inosine monophosphate dehydrogenase (IMPDH)"/>
    <property type="match status" value="2"/>
</dbReference>
<name>A0ABZ2M8C5_9BACT</name>
<dbReference type="InterPro" id="IPR001227">
    <property type="entry name" value="Ac_transferase_dom_sf"/>
</dbReference>
<keyword evidence="1" id="KW-0596">Phosphopantetheine</keyword>
<dbReference type="PANTHER" id="PTHR43775">
    <property type="entry name" value="FATTY ACID SYNTHASE"/>
    <property type="match status" value="1"/>
</dbReference>
<dbReference type="EMBL" id="CP089984">
    <property type="protein sequence ID" value="WXB18766.1"/>
    <property type="molecule type" value="Genomic_DNA"/>
</dbReference>
<dbReference type="Gene3D" id="3.40.47.10">
    <property type="match status" value="1"/>
</dbReference>
<evidence type="ECO:0000256" key="1">
    <source>
        <dbReference type="ARBA" id="ARBA00022450"/>
    </source>
</evidence>
<feature type="compositionally biased region" description="Polar residues" evidence="4">
    <location>
        <begin position="1659"/>
        <end position="1690"/>
    </location>
</feature>
<dbReference type="InterPro" id="IPR014031">
    <property type="entry name" value="Ketoacyl_synth_C"/>
</dbReference>
<dbReference type="PROSITE" id="PS00606">
    <property type="entry name" value="KS3_1"/>
    <property type="match status" value="1"/>
</dbReference>
<keyword evidence="8" id="KW-1185">Reference proteome</keyword>
<proteinExistence type="predicted"/>
<dbReference type="SUPFAM" id="SSF52151">
    <property type="entry name" value="FabD/lysophospholipase-like"/>
    <property type="match status" value="1"/>
</dbReference>
<feature type="compositionally biased region" description="Low complexity" evidence="4">
    <location>
        <begin position="1623"/>
        <end position="1639"/>
    </location>
</feature>
<dbReference type="Gene3D" id="3.20.20.70">
    <property type="entry name" value="Aldolase class I"/>
    <property type="match status" value="2"/>
</dbReference>
<dbReference type="InterPro" id="IPR009081">
    <property type="entry name" value="PP-bd_ACP"/>
</dbReference>
<dbReference type="SUPFAM" id="SSF47336">
    <property type="entry name" value="ACP-like"/>
    <property type="match status" value="1"/>
</dbReference>
<dbReference type="SMART" id="SM00822">
    <property type="entry name" value="PKS_KR"/>
    <property type="match status" value="1"/>
</dbReference>